<reference evidence="2 3" key="1">
    <citation type="submission" date="2021-05" db="EMBL/GenBank/DDBJ databases">
        <title>Direct Submission.</title>
        <authorList>
            <person name="Li K."/>
            <person name="Gao J."/>
        </authorList>
    </citation>
    <scope>NUCLEOTIDE SEQUENCE [LARGE SCALE GENOMIC DNA]</scope>
    <source>
        <strain evidence="2 3">Mg02</strain>
    </source>
</reference>
<proteinExistence type="predicted"/>
<evidence type="ECO:0000313" key="3">
    <source>
        <dbReference type="Proteomes" id="UP000676079"/>
    </source>
</evidence>
<dbReference type="Proteomes" id="UP000676079">
    <property type="component" value="Chromosome"/>
</dbReference>
<dbReference type="RefSeq" id="WP_220562753.1">
    <property type="nucleotide sequence ID" value="NZ_CP074133.1"/>
</dbReference>
<protein>
    <submittedName>
        <fullName evidence="2">Uncharacterized protein</fullName>
    </submittedName>
</protein>
<organism evidence="2 3">
    <name type="scientific">Nocardiopsis changdeensis</name>
    <dbReference type="NCBI Taxonomy" id="2831969"/>
    <lineage>
        <taxon>Bacteria</taxon>
        <taxon>Bacillati</taxon>
        <taxon>Actinomycetota</taxon>
        <taxon>Actinomycetes</taxon>
        <taxon>Streptosporangiales</taxon>
        <taxon>Nocardiopsidaceae</taxon>
        <taxon>Nocardiopsis</taxon>
    </lineage>
</organism>
<evidence type="ECO:0000313" key="2">
    <source>
        <dbReference type="EMBL" id="QUX21530.1"/>
    </source>
</evidence>
<dbReference type="EMBL" id="CP074133">
    <property type="protein sequence ID" value="QUX21530.1"/>
    <property type="molecule type" value="Genomic_DNA"/>
</dbReference>
<accession>A0ABX8BH41</accession>
<evidence type="ECO:0000256" key="1">
    <source>
        <dbReference type="SAM" id="MobiDB-lite"/>
    </source>
</evidence>
<feature type="region of interest" description="Disordered" evidence="1">
    <location>
        <begin position="136"/>
        <end position="203"/>
    </location>
</feature>
<feature type="region of interest" description="Disordered" evidence="1">
    <location>
        <begin position="1"/>
        <end position="29"/>
    </location>
</feature>
<name>A0ABX8BH41_9ACTN</name>
<gene>
    <name evidence="2" type="ORF">KGD84_24455</name>
</gene>
<sequence length="203" mass="21576">MSEAWMPEAERIDGGRAHSPPGTGAPRAVWTVTGTDPAVRSAREEAGRLVSAGRTVHLVWNPLTGDTVQILPATRRASPSPGSTRHHGLRVDHGDEGRVCLVVAVVAHRSAPFTRGPMRGRDALLSWLGSWGVPRTWPAGTPGTGTAPPPERERVWARGGHFGHDQVPGSTDPGPGRLDTARLLAGDGRVPSPRPEQEHPVTD</sequence>
<keyword evidence="3" id="KW-1185">Reference proteome</keyword>